<reference evidence="3" key="1">
    <citation type="submission" date="2024-04" db="EMBL/GenBank/DDBJ databases">
        <title>Phylogenomic analyses of a clade within the roseobacter group suggest taxonomic reassignments of species of the genera Aestuariivita, Citreicella, Loktanella, Nautella, Pelagibaca, Ruegeria, Thalassobius, Thiobacimonas and Tropicibacter, and the proposal o.</title>
        <authorList>
            <person name="Jeon C.O."/>
        </authorList>
    </citation>
    <scope>NUCLEOTIDE SEQUENCE [LARGE SCALE GENOMIC DNA]</scope>
    <source>
        <strain evidence="3">BS5-3</strain>
    </source>
</reference>
<organism evidence="2 3">
    <name type="scientific">Yoonia phaeophyticola</name>
    <dbReference type="NCBI Taxonomy" id="3137369"/>
    <lineage>
        <taxon>Bacteria</taxon>
        <taxon>Pseudomonadati</taxon>
        <taxon>Pseudomonadota</taxon>
        <taxon>Alphaproteobacteria</taxon>
        <taxon>Rhodobacterales</taxon>
        <taxon>Paracoccaceae</taxon>
        <taxon>Yoonia</taxon>
    </lineage>
</organism>
<keyword evidence="3" id="KW-1185">Reference proteome</keyword>
<name>A0ABZ2V3W0_9RHOB</name>
<feature type="signal peptide" evidence="1">
    <location>
        <begin position="1"/>
        <end position="24"/>
    </location>
</feature>
<evidence type="ECO:0000313" key="2">
    <source>
        <dbReference type="EMBL" id="WZC48599.1"/>
    </source>
</evidence>
<gene>
    <name evidence="2" type="ORF">AABB29_17400</name>
</gene>
<dbReference type="Pfam" id="PF17267">
    <property type="entry name" value="DUF5333"/>
    <property type="match status" value="1"/>
</dbReference>
<dbReference type="EMBL" id="CP150951">
    <property type="protein sequence ID" value="WZC48599.1"/>
    <property type="molecule type" value="Genomic_DNA"/>
</dbReference>
<accession>A0ABZ2V3W0</accession>
<evidence type="ECO:0000256" key="1">
    <source>
        <dbReference type="SAM" id="SignalP"/>
    </source>
</evidence>
<sequence length="135" mass="14865">MKKTTVFAFGMMAAVIGFAGSVCAQTALKDVQYVRDGIIHVGMAYEISERCDSLRPRTLRGLGFLNSLRDHARDLGYSDDQIDDYVNDRAEKDRLEGMARAELARLGANADDDASFCAVGRAQMAANTRVGWLLR</sequence>
<feature type="chain" id="PRO_5046842891" evidence="1">
    <location>
        <begin position="25"/>
        <end position="135"/>
    </location>
</feature>
<dbReference type="RefSeq" id="WP_341366713.1">
    <property type="nucleotide sequence ID" value="NZ_CP150951.2"/>
</dbReference>
<keyword evidence="1" id="KW-0732">Signal</keyword>
<dbReference type="InterPro" id="IPR020349">
    <property type="entry name" value="Uncharacterised_14.7kDa"/>
</dbReference>
<protein>
    <submittedName>
        <fullName evidence="2">DUF5333 domain-containing protein</fullName>
    </submittedName>
</protein>
<evidence type="ECO:0000313" key="3">
    <source>
        <dbReference type="Proteomes" id="UP001440612"/>
    </source>
</evidence>
<proteinExistence type="predicted"/>
<dbReference type="Proteomes" id="UP001440612">
    <property type="component" value="Chromosome"/>
</dbReference>